<gene>
    <name evidence="4" type="ORF">CAT723_22200</name>
</gene>
<protein>
    <recommendedName>
        <fullName evidence="6">DUF418 domain-containing protein</fullName>
    </recommendedName>
</protein>
<evidence type="ECO:0000313" key="4">
    <source>
        <dbReference type="EMBL" id="GJN43741.1"/>
    </source>
</evidence>
<evidence type="ECO:0000313" key="5">
    <source>
        <dbReference type="Proteomes" id="UP001054925"/>
    </source>
</evidence>
<feature type="transmembrane region" description="Helical" evidence="1">
    <location>
        <begin position="93"/>
        <end position="126"/>
    </location>
</feature>
<dbReference type="AlphaFoldDB" id="A0AAV5GDS9"/>
<feature type="transmembrane region" description="Helical" evidence="1">
    <location>
        <begin position="55"/>
        <end position="73"/>
    </location>
</feature>
<accession>A0AAV5GDS9</accession>
<comment type="caution">
    <text evidence="4">The sequence shown here is derived from an EMBL/GenBank/DDBJ whole genome shotgun (WGS) entry which is preliminary data.</text>
</comment>
<dbReference type="InterPro" id="IPR012429">
    <property type="entry name" value="HGSNAT_cat"/>
</dbReference>
<evidence type="ECO:0008006" key="6">
    <source>
        <dbReference type="Google" id="ProtNLM"/>
    </source>
</evidence>
<dbReference type="Proteomes" id="UP001054925">
    <property type="component" value="Unassembled WGS sequence"/>
</dbReference>
<evidence type="ECO:0000259" key="3">
    <source>
        <dbReference type="Pfam" id="PF07786"/>
    </source>
</evidence>
<reference evidence="4" key="1">
    <citation type="submission" date="2021-12" db="EMBL/GenBank/DDBJ databases">
        <title>Draft genome sequence of Corynebacterium ammoniagenes strain T-723.</title>
        <authorList>
            <person name="Matsuzawa M."/>
            <person name="Hiratani M."/>
            <person name="Abe I."/>
            <person name="Tsuji Y."/>
            <person name="Nakamura J."/>
        </authorList>
    </citation>
    <scope>NUCLEOTIDE SEQUENCE</scope>
    <source>
        <strain evidence="4">T-723</strain>
    </source>
</reference>
<dbReference type="Pfam" id="PF07786">
    <property type="entry name" value="HGSNAT_cat"/>
    <property type="match status" value="1"/>
</dbReference>
<dbReference type="RefSeq" id="WP_236163994.1">
    <property type="nucleotide sequence ID" value="NZ_BQKK01000007.1"/>
</dbReference>
<feature type="transmembrane region" description="Helical" evidence="1">
    <location>
        <begin position="369"/>
        <end position="391"/>
    </location>
</feature>
<dbReference type="PANTHER" id="PTHR30590:SF3">
    <property type="entry name" value="HYPOTHETICAL MEMBRANE SPANNING PROTEIN"/>
    <property type="match status" value="1"/>
</dbReference>
<sequence>MTTTTSESHPVRTPRPRIDYLDAARALAIIGMLLAHIAAFVQLPDFVLNLVSGRSAIVFAVLAGVSTTLIARSGAVTEHERLGYTNAYSSRNLLVRGIILFVLGITLPLISVGPIIILATYSVLYLLAIPVLRLRTRYVAGLAAVTAFAAPVLSFWIRSTWPNTGDEIVIGGVPSIASFTSLEGTGQAIRQLLVDGMYPVLTWIPFLLAGIVIGRLIVSGTFTARLSATAGLILAIVGYGTSWVLTNVTDVISGRVAPYREFDPALAHASDEKLLDIYGAIVYADFGVTNTNDPKSLLFASHHSGSITEIIGGIGFALLLLAGLSLLERVASPVLAPVNNLGRMALTYYVAHIVGFLAVVLIGGGEYSLWIFLVVFIVIPMVFAAVWFRFFRRGPLEAVMYSAARRASGPLPARQEDKVPAKA</sequence>
<dbReference type="PANTHER" id="PTHR30590">
    <property type="entry name" value="INNER MEMBRANE PROTEIN"/>
    <property type="match status" value="1"/>
</dbReference>
<dbReference type="InterPro" id="IPR052529">
    <property type="entry name" value="Bact_Transport_Assoc"/>
</dbReference>
<keyword evidence="1" id="KW-0812">Transmembrane</keyword>
<feature type="transmembrane region" description="Helical" evidence="1">
    <location>
        <begin position="225"/>
        <end position="245"/>
    </location>
</feature>
<organism evidence="4 5">
    <name type="scientific">Corynebacterium ammoniagenes</name>
    <name type="common">Brevibacterium ammoniagenes</name>
    <dbReference type="NCBI Taxonomy" id="1697"/>
    <lineage>
        <taxon>Bacteria</taxon>
        <taxon>Bacillati</taxon>
        <taxon>Actinomycetota</taxon>
        <taxon>Actinomycetes</taxon>
        <taxon>Mycobacteriales</taxon>
        <taxon>Corynebacteriaceae</taxon>
        <taxon>Corynebacterium</taxon>
    </lineage>
</organism>
<feature type="transmembrane region" description="Helical" evidence="1">
    <location>
        <begin position="200"/>
        <end position="218"/>
    </location>
</feature>
<dbReference type="InterPro" id="IPR007349">
    <property type="entry name" value="DUF418"/>
</dbReference>
<keyword evidence="1" id="KW-0472">Membrane</keyword>
<evidence type="ECO:0000256" key="1">
    <source>
        <dbReference type="SAM" id="Phobius"/>
    </source>
</evidence>
<dbReference type="Pfam" id="PF04235">
    <property type="entry name" value="DUF418"/>
    <property type="match status" value="1"/>
</dbReference>
<name>A0AAV5GDS9_CORAM</name>
<feature type="transmembrane region" description="Helical" evidence="1">
    <location>
        <begin position="138"/>
        <end position="157"/>
    </location>
</feature>
<feature type="transmembrane region" description="Helical" evidence="1">
    <location>
        <begin position="23"/>
        <end position="43"/>
    </location>
</feature>
<keyword evidence="1" id="KW-1133">Transmembrane helix</keyword>
<feature type="domain" description="Heparan-alpha-glucosaminide N-acetyltransferase catalytic" evidence="3">
    <location>
        <begin position="17"/>
        <end position="227"/>
    </location>
</feature>
<feature type="domain" description="DUF418" evidence="2">
    <location>
        <begin position="299"/>
        <end position="403"/>
    </location>
</feature>
<dbReference type="EMBL" id="BQKK01000007">
    <property type="protein sequence ID" value="GJN43741.1"/>
    <property type="molecule type" value="Genomic_DNA"/>
</dbReference>
<feature type="transmembrane region" description="Helical" evidence="1">
    <location>
        <begin position="307"/>
        <end position="326"/>
    </location>
</feature>
<feature type="transmembrane region" description="Helical" evidence="1">
    <location>
        <begin position="346"/>
        <end position="363"/>
    </location>
</feature>
<evidence type="ECO:0000259" key="2">
    <source>
        <dbReference type="Pfam" id="PF04235"/>
    </source>
</evidence>
<proteinExistence type="predicted"/>